<feature type="transmembrane region" description="Helical" evidence="1">
    <location>
        <begin position="92"/>
        <end position="115"/>
    </location>
</feature>
<feature type="transmembrane region" description="Helical" evidence="1">
    <location>
        <begin position="127"/>
        <end position="151"/>
    </location>
</feature>
<feature type="transmembrane region" description="Helical" evidence="1">
    <location>
        <begin position="177"/>
        <end position="201"/>
    </location>
</feature>
<keyword evidence="1" id="KW-0472">Membrane</keyword>
<keyword evidence="1" id="KW-1133">Transmembrane helix</keyword>
<evidence type="ECO:0000313" key="3">
    <source>
        <dbReference type="Proteomes" id="UP001221757"/>
    </source>
</evidence>
<organism evidence="2 3">
    <name type="scientific">Mycena rosella</name>
    <name type="common">Pink bonnet</name>
    <name type="synonym">Agaricus rosellus</name>
    <dbReference type="NCBI Taxonomy" id="1033263"/>
    <lineage>
        <taxon>Eukaryota</taxon>
        <taxon>Fungi</taxon>
        <taxon>Dikarya</taxon>
        <taxon>Basidiomycota</taxon>
        <taxon>Agaricomycotina</taxon>
        <taxon>Agaricomycetes</taxon>
        <taxon>Agaricomycetidae</taxon>
        <taxon>Agaricales</taxon>
        <taxon>Marasmiineae</taxon>
        <taxon>Mycenaceae</taxon>
        <taxon>Mycena</taxon>
    </lineage>
</organism>
<keyword evidence="3" id="KW-1185">Reference proteome</keyword>
<dbReference type="Proteomes" id="UP001221757">
    <property type="component" value="Unassembled WGS sequence"/>
</dbReference>
<dbReference type="EMBL" id="JARKIE010000019">
    <property type="protein sequence ID" value="KAJ7700830.1"/>
    <property type="molecule type" value="Genomic_DNA"/>
</dbReference>
<keyword evidence="1" id="KW-0812">Transmembrane</keyword>
<reference evidence="2" key="1">
    <citation type="submission" date="2023-03" db="EMBL/GenBank/DDBJ databases">
        <title>Massive genome expansion in bonnet fungi (Mycena s.s.) driven by repeated elements and novel gene families across ecological guilds.</title>
        <authorList>
            <consortium name="Lawrence Berkeley National Laboratory"/>
            <person name="Harder C.B."/>
            <person name="Miyauchi S."/>
            <person name="Viragh M."/>
            <person name="Kuo A."/>
            <person name="Thoen E."/>
            <person name="Andreopoulos B."/>
            <person name="Lu D."/>
            <person name="Skrede I."/>
            <person name="Drula E."/>
            <person name="Henrissat B."/>
            <person name="Morin E."/>
            <person name="Kohler A."/>
            <person name="Barry K."/>
            <person name="LaButti K."/>
            <person name="Morin E."/>
            <person name="Salamov A."/>
            <person name="Lipzen A."/>
            <person name="Mereny Z."/>
            <person name="Hegedus B."/>
            <person name="Baldrian P."/>
            <person name="Stursova M."/>
            <person name="Weitz H."/>
            <person name="Taylor A."/>
            <person name="Grigoriev I.V."/>
            <person name="Nagy L.G."/>
            <person name="Martin F."/>
            <person name="Kauserud H."/>
        </authorList>
    </citation>
    <scope>NUCLEOTIDE SEQUENCE</scope>
    <source>
        <strain evidence="2">CBHHK067</strain>
    </source>
</reference>
<comment type="caution">
    <text evidence="2">The sequence shown here is derived from an EMBL/GenBank/DDBJ whole genome shotgun (WGS) entry which is preliminary data.</text>
</comment>
<feature type="transmembrane region" description="Helical" evidence="1">
    <location>
        <begin position="20"/>
        <end position="41"/>
    </location>
</feature>
<accession>A0AAD7DWX4</accession>
<protein>
    <submittedName>
        <fullName evidence="2">Uncharacterized protein</fullName>
    </submittedName>
</protein>
<sequence>MSGIFSGGNELSSTLDPGPIIAFDAVAIVASISLALTLAPAAISPNIHRSKTWFSMIATMMIFPLLYLVNAGSQFHGEVAPPIGLCILQTGFVYAGPPAAATAVLCFVTDMTLRLRALLFNSARNNFFMWTLIVMPSILFACVFFEAIVLVNGDSGVHFNSTHMFCQSKTVGPQVKISAVLTVISLALTLCMEVWTILMLYRNWSAVRFIRRTKNDLQFSVMIRFGVFTLVVGGAAVLGAVTLPNNVQGGAIWNIFLVKGKKFQRRFNLVQLA</sequence>
<dbReference type="AlphaFoldDB" id="A0AAD7DWX4"/>
<evidence type="ECO:0000313" key="2">
    <source>
        <dbReference type="EMBL" id="KAJ7700830.1"/>
    </source>
</evidence>
<evidence type="ECO:0000256" key="1">
    <source>
        <dbReference type="SAM" id="Phobius"/>
    </source>
</evidence>
<proteinExistence type="predicted"/>
<feature type="transmembrane region" description="Helical" evidence="1">
    <location>
        <begin position="221"/>
        <end position="243"/>
    </location>
</feature>
<gene>
    <name evidence="2" type="ORF">B0H17DRAFT_1195676</name>
</gene>
<feature type="transmembrane region" description="Helical" evidence="1">
    <location>
        <begin position="53"/>
        <end position="72"/>
    </location>
</feature>
<name>A0AAD7DWX4_MYCRO</name>